<dbReference type="Gene3D" id="2.20.70.10">
    <property type="match status" value="1"/>
</dbReference>
<dbReference type="EMBL" id="WVUK01000065">
    <property type="protein sequence ID" value="KAF7488661.1"/>
    <property type="molecule type" value="Genomic_DNA"/>
</dbReference>
<dbReference type="InterPro" id="IPR036020">
    <property type="entry name" value="WW_dom_sf"/>
</dbReference>
<gene>
    <name evidence="6" type="ORF">SSS_4480</name>
</gene>
<accession>A0A834R4N3</accession>
<evidence type="ECO:0000313" key="6">
    <source>
        <dbReference type="EMBL" id="KAF7488661.1"/>
    </source>
</evidence>
<feature type="region of interest" description="Disordered" evidence="4">
    <location>
        <begin position="330"/>
        <end position="368"/>
    </location>
</feature>
<protein>
    <submittedName>
        <fullName evidence="6">WW domain-containing adapter protein with coiled-coil</fullName>
    </submittedName>
</protein>
<keyword evidence="8" id="KW-1185">Reference proteome</keyword>
<dbReference type="SMART" id="SM00456">
    <property type="entry name" value="WW"/>
    <property type="match status" value="1"/>
</dbReference>
<dbReference type="PROSITE" id="PS50020">
    <property type="entry name" value="WW_DOMAIN_2"/>
    <property type="match status" value="1"/>
</dbReference>
<feature type="domain" description="WW" evidence="5">
    <location>
        <begin position="123"/>
        <end position="150"/>
    </location>
</feature>
<dbReference type="OrthoDB" id="10072039at2759"/>
<dbReference type="GO" id="GO:0006325">
    <property type="term" value="P:chromatin organization"/>
    <property type="evidence" value="ECO:0007669"/>
    <property type="project" value="UniProtKB-KW"/>
</dbReference>
<feature type="compositionally biased region" description="Polar residues" evidence="4">
    <location>
        <begin position="330"/>
        <end position="362"/>
    </location>
</feature>
<evidence type="ECO:0000313" key="7">
    <source>
        <dbReference type="EnsemblMetazoa" id="KAF7488661.1"/>
    </source>
</evidence>
<feature type="region of interest" description="Disordered" evidence="4">
    <location>
        <begin position="242"/>
        <end position="273"/>
    </location>
</feature>
<feature type="compositionally biased region" description="Basic and acidic residues" evidence="4">
    <location>
        <begin position="53"/>
        <end position="64"/>
    </location>
</feature>
<organism evidence="6">
    <name type="scientific">Sarcoptes scabiei</name>
    <name type="common">Itch mite</name>
    <name type="synonym">Acarus scabiei</name>
    <dbReference type="NCBI Taxonomy" id="52283"/>
    <lineage>
        <taxon>Eukaryota</taxon>
        <taxon>Metazoa</taxon>
        <taxon>Ecdysozoa</taxon>
        <taxon>Arthropoda</taxon>
        <taxon>Chelicerata</taxon>
        <taxon>Arachnida</taxon>
        <taxon>Acari</taxon>
        <taxon>Acariformes</taxon>
        <taxon>Sarcoptiformes</taxon>
        <taxon>Astigmata</taxon>
        <taxon>Psoroptidia</taxon>
        <taxon>Sarcoptoidea</taxon>
        <taxon>Sarcoptidae</taxon>
        <taxon>Sarcoptinae</taxon>
        <taxon>Sarcoptes</taxon>
    </lineage>
</organism>
<feature type="compositionally biased region" description="Low complexity" evidence="4">
    <location>
        <begin position="105"/>
        <end position="115"/>
    </location>
</feature>
<dbReference type="EnsemblMetazoa" id="SSS_4480s_mrna">
    <property type="protein sequence ID" value="KAF7488661.1"/>
    <property type="gene ID" value="SSS_4480"/>
</dbReference>
<reference evidence="8" key="1">
    <citation type="journal article" date="2020" name="PLoS Negl. Trop. Dis.">
        <title>High-quality nuclear genome for Sarcoptes scabiei-A critical resource for a neglected parasite.</title>
        <authorList>
            <person name="Korhonen P.K."/>
            <person name="Gasser R.B."/>
            <person name="Ma G."/>
            <person name="Wang T."/>
            <person name="Stroehlein A.J."/>
            <person name="Young N.D."/>
            <person name="Ang C.S."/>
            <person name="Fernando D.D."/>
            <person name="Lu H.C."/>
            <person name="Taylor S."/>
            <person name="Reynolds S.L."/>
            <person name="Mofiz E."/>
            <person name="Najaraj S.H."/>
            <person name="Gowda H."/>
            <person name="Madugundu A."/>
            <person name="Renuse S."/>
            <person name="Holt D."/>
            <person name="Pandey A."/>
            <person name="Papenfuss A.T."/>
            <person name="Fischer K."/>
        </authorList>
    </citation>
    <scope>NUCLEOTIDE SEQUENCE [LARGE SCALE GENOMIC DNA]</scope>
</reference>
<dbReference type="GO" id="GO:0005634">
    <property type="term" value="C:nucleus"/>
    <property type="evidence" value="ECO:0007669"/>
    <property type="project" value="UniProtKB-SubCell"/>
</dbReference>
<evidence type="ECO:0000313" key="8">
    <source>
        <dbReference type="Proteomes" id="UP000070412"/>
    </source>
</evidence>
<feature type="compositionally biased region" description="Basic residues" evidence="4">
    <location>
        <begin position="1"/>
        <end position="10"/>
    </location>
</feature>
<evidence type="ECO:0000256" key="4">
    <source>
        <dbReference type="SAM" id="MobiDB-lite"/>
    </source>
</evidence>
<feature type="region of interest" description="Disordered" evidence="4">
    <location>
        <begin position="1"/>
        <end position="122"/>
    </location>
</feature>
<dbReference type="GO" id="GO:1904263">
    <property type="term" value="P:positive regulation of TORC1 signaling"/>
    <property type="evidence" value="ECO:0007669"/>
    <property type="project" value="TreeGrafter"/>
</dbReference>
<evidence type="ECO:0000256" key="3">
    <source>
        <dbReference type="ARBA" id="ARBA00023242"/>
    </source>
</evidence>
<reference evidence="7" key="3">
    <citation type="submission" date="2022-06" db="UniProtKB">
        <authorList>
            <consortium name="EnsemblMetazoa"/>
        </authorList>
    </citation>
    <scope>IDENTIFICATION</scope>
</reference>
<feature type="compositionally biased region" description="Low complexity" evidence="4">
    <location>
        <begin position="25"/>
        <end position="48"/>
    </location>
</feature>
<evidence type="ECO:0000256" key="2">
    <source>
        <dbReference type="ARBA" id="ARBA00022853"/>
    </source>
</evidence>
<dbReference type="PROSITE" id="PS01159">
    <property type="entry name" value="WW_DOMAIN_1"/>
    <property type="match status" value="1"/>
</dbReference>
<feature type="compositionally biased region" description="Basic and acidic residues" evidence="4">
    <location>
        <begin position="202"/>
        <end position="220"/>
    </location>
</feature>
<dbReference type="GO" id="GO:0000993">
    <property type="term" value="F:RNA polymerase II complex binding"/>
    <property type="evidence" value="ECO:0007669"/>
    <property type="project" value="TreeGrafter"/>
</dbReference>
<dbReference type="SUPFAM" id="SSF51045">
    <property type="entry name" value="WW domain"/>
    <property type="match status" value="1"/>
</dbReference>
<feature type="compositionally biased region" description="Polar residues" evidence="4">
    <location>
        <begin position="411"/>
        <end position="420"/>
    </location>
</feature>
<dbReference type="GO" id="GO:0003682">
    <property type="term" value="F:chromatin binding"/>
    <property type="evidence" value="ECO:0007669"/>
    <property type="project" value="TreeGrafter"/>
</dbReference>
<dbReference type="PANTHER" id="PTHR15911:SF6">
    <property type="entry name" value="WW DOMAIN-CONTAINING ADAPTER PROTEIN WITH COILED-COIL"/>
    <property type="match status" value="1"/>
</dbReference>
<dbReference type="GO" id="GO:0010506">
    <property type="term" value="P:regulation of autophagy"/>
    <property type="evidence" value="ECO:0007669"/>
    <property type="project" value="TreeGrafter"/>
</dbReference>
<dbReference type="Proteomes" id="UP000070412">
    <property type="component" value="Unassembled WGS sequence"/>
</dbReference>
<evidence type="ECO:0000259" key="5">
    <source>
        <dbReference type="PROSITE" id="PS50020"/>
    </source>
</evidence>
<sequence>MNKYSTKRTNNHSFDSYDRHRRDYSPSSRSHSRNSSPESWSPRGSYSSRHSRRSEDRDSKYYDGKRRKHRFRSSRSPVEHESVKSCKNSSNHSTSKMYIYGNGHSSSSSSSSSYSSKKHFGDWSEQISSSGKRYYYNSKTECSQWEKPKEWVDWEKRYSSSRNSNHHHSSDHELDNNPKSYSYSNDNYSSRNSRNSHNSKCTSRDSRSHSHDKARSTKLYDSKRTRIDSDCLQKNEENSRITFEDKKNHKKLGQSPLNPLKINDSNLKQDENDANSQLNSTFLKTLATTLGLATTLDLSRFLTQLFAEGINPAELNEQTFIKLAKHYLKSQQQHSNHKTVSSRTASSSEAYRLNDSPNNRSKNPLHKNSIDAHMLNNNAIDEHRFDLENLKKVNHKSASNSLTTPADDDSQSPSNQADNLSSSLNTISSISSSISQKSSVPNLSRFKHLYREDLIQHVLGWPSEQFKKQEIIAVLEFRPN</sequence>
<keyword evidence="3" id="KW-0539">Nucleus</keyword>
<comment type="subcellular location">
    <subcellularLocation>
        <location evidence="1">Nucleus</location>
    </subcellularLocation>
</comment>
<feature type="compositionally biased region" description="Polar residues" evidence="4">
    <location>
        <begin position="85"/>
        <end position="96"/>
    </location>
</feature>
<dbReference type="AlphaFoldDB" id="A0A834R4N3"/>
<dbReference type="InterPro" id="IPR001202">
    <property type="entry name" value="WW_dom"/>
</dbReference>
<name>A0A834R4N3_SARSC</name>
<keyword evidence="2" id="KW-0156">Chromatin regulator</keyword>
<dbReference type="CDD" id="cd00201">
    <property type="entry name" value="WW"/>
    <property type="match status" value="1"/>
</dbReference>
<feature type="compositionally biased region" description="Low complexity" evidence="4">
    <location>
        <begin position="177"/>
        <end position="200"/>
    </location>
</feature>
<proteinExistence type="predicted"/>
<dbReference type="InterPro" id="IPR038867">
    <property type="entry name" value="WAC"/>
</dbReference>
<feature type="region of interest" description="Disordered" evidence="4">
    <location>
        <begin position="160"/>
        <end position="220"/>
    </location>
</feature>
<feature type="region of interest" description="Disordered" evidence="4">
    <location>
        <begin position="396"/>
        <end position="422"/>
    </location>
</feature>
<dbReference type="Pfam" id="PF00397">
    <property type="entry name" value="WW"/>
    <property type="match status" value="1"/>
</dbReference>
<evidence type="ECO:0000256" key="1">
    <source>
        <dbReference type="ARBA" id="ARBA00004123"/>
    </source>
</evidence>
<feature type="compositionally biased region" description="Basic and acidic residues" evidence="4">
    <location>
        <begin position="15"/>
        <end position="24"/>
    </location>
</feature>
<dbReference type="PANTHER" id="PTHR15911">
    <property type="entry name" value="WW DOMAIN-CONTAINING ADAPTER PROTEIN WITH COILED-COIL"/>
    <property type="match status" value="1"/>
</dbReference>
<reference evidence="6" key="2">
    <citation type="submission" date="2020-01" db="EMBL/GenBank/DDBJ databases">
        <authorList>
            <person name="Korhonen P.K.K."/>
            <person name="Guangxu M.G."/>
            <person name="Wang T.W."/>
            <person name="Stroehlein A.J.S."/>
            <person name="Young N.D."/>
            <person name="Ang C.-S.A."/>
            <person name="Fernando D.W.F."/>
            <person name="Lu H.L."/>
            <person name="Taylor S.T."/>
            <person name="Ehtesham M.E.M."/>
            <person name="Najaraj S.H.N."/>
            <person name="Harsha G.H.G."/>
            <person name="Madugundu A.M."/>
            <person name="Renuse S.R."/>
            <person name="Holt D.H."/>
            <person name="Pandey A.P."/>
            <person name="Papenfuss A.P."/>
            <person name="Gasser R.B.G."/>
            <person name="Fischer K.F."/>
        </authorList>
    </citation>
    <scope>NUCLEOTIDE SEQUENCE</scope>
    <source>
        <strain evidence="6">SSS_KF_BRIS2020</strain>
    </source>
</reference>